<evidence type="ECO:0000313" key="3">
    <source>
        <dbReference type="Proteomes" id="UP000677228"/>
    </source>
</evidence>
<organism evidence="1 3">
    <name type="scientific">Didymodactylos carnosus</name>
    <dbReference type="NCBI Taxonomy" id="1234261"/>
    <lineage>
        <taxon>Eukaryota</taxon>
        <taxon>Metazoa</taxon>
        <taxon>Spiralia</taxon>
        <taxon>Gnathifera</taxon>
        <taxon>Rotifera</taxon>
        <taxon>Eurotatoria</taxon>
        <taxon>Bdelloidea</taxon>
        <taxon>Philodinida</taxon>
        <taxon>Philodinidae</taxon>
        <taxon>Didymodactylos</taxon>
    </lineage>
</organism>
<evidence type="ECO:0000313" key="1">
    <source>
        <dbReference type="EMBL" id="CAF1304439.1"/>
    </source>
</evidence>
<dbReference type="Proteomes" id="UP000677228">
    <property type="component" value="Unassembled WGS sequence"/>
</dbReference>
<sequence>MITLIAARVHSQQELLDTTIHTDYKRLAKYCYIHDFELWADRQKELTLWLRLSKIMKLSRNDYLEIQKEVEQYRLQYECLKIIERLPLSIGPGRTRPDDYDGI</sequence>
<comment type="caution">
    <text evidence="1">The sequence shown here is derived from an EMBL/GenBank/DDBJ whole genome shotgun (WGS) entry which is preliminary data.</text>
</comment>
<protein>
    <submittedName>
        <fullName evidence="1">Uncharacterized protein</fullName>
    </submittedName>
</protein>
<proteinExistence type="predicted"/>
<dbReference type="AlphaFoldDB" id="A0A8S2EZZ3"/>
<feature type="non-terminal residue" evidence="1">
    <location>
        <position position="1"/>
    </location>
</feature>
<gene>
    <name evidence="1" type="ORF">OVA965_LOCUS28690</name>
    <name evidence="2" type="ORF">TMI583_LOCUS29446</name>
</gene>
<name>A0A8S2EZZ3_9BILA</name>
<accession>A0A8S2EZZ3</accession>
<dbReference type="EMBL" id="CAJOBA010041289">
    <property type="protein sequence ID" value="CAF4111201.1"/>
    <property type="molecule type" value="Genomic_DNA"/>
</dbReference>
<dbReference type="EMBL" id="CAJNOK010019709">
    <property type="protein sequence ID" value="CAF1304439.1"/>
    <property type="molecule type" value="Genomic_DNA"/>
</dbReference>
<reference evidence="1" key="1">
    <citation type="submission" date="2021-02" db="EMBL/GenBank/DDBJ databases">
        <authorList>
            <person name="Nowell W R."/>
        </authorList>
    </citation>
    <scope>NUCLEOTIDE SEQUENCE</scope>
</reference>
<dbReference type="Proteomes" id="UP000682733">
    <property type="component" value="Unassembled WGS sequence"/>
</dbReference>
<evidence type="ECO:0000313" key="2">
    <source>
        <dbReference type="EMBL" id="CAF4111201.1"/>
    </source>
</evidence>